<dbReference type="KEGG" id="vcm:VCM66_1631"/>
<dbReference type="Proteomes" id="UP000001217">
    <property type="component" value="Chromosome I"/>
</dbReference>
<proteinExistence type="predicted"/>
<accession>C3LN14</accession>
<gene>
    <name evidence="2" type="ordered locus">VCM66_1631</name>
</gene>
<feature type="region of interest" description="Disordered" evidence="1">
    <location>
        <begin position="11"/>
        <end position="32"/>
    </location>
</feature>
<protein>
    <submittedName>
        <fullName evidence="2">Uncharacterized protein</fullName>
    </submittedName>
</protein>
<dbReference type="HOGENOM" id="CLU_3391954_0_0_6"/>
<reference evidence="2 3" key="1">
    <citation type="journal article" date="2008" name="PLoS ONE">
        <title>A recalibrated molecular clock and independent origins for the cholera pandemic clones.</title>
        <authorList>
            <person name="Feng L."/>
            <person name="Reeves P.R."/>
            <person name="Lan R."/>
            <person name="Ren Y."/>
            <person name="Gao C."/>
            <person name="Zhou Z."/>
            <person name="Ren Y."/>
            <person name="Cheng J."/>
            <person name="Wang W."/>
            <person name="Wang J."/>
            <person name="Qian W."/>
            <person name="Li D."/>
            <person name="Wang L."/>
        </authorList>
    </citation>
    <scope>NUCLEOTIDE SEQUENCE [LARGE SCALE GENOMIC DNA]</scope>
    <source>
        <strain evidence="2 3">M66-2</strain>
    </source>
</reference>
<evidence type="ECO:0000256" key="1">
    <source>
        <dbReference type="SAM" id="MobiDB-lite"/>
    </source>
</evidence>
<evidence type="ECO:0000313" key="3">
    <source>
        <dbReference type="Proteomes" id="UP000001217"/>
    </source>
</evidence>
<evidence type="ECO:0000313" key="2">
    <source>
        <dbReference type="EMBL" id="ACP05940.1"/>
    </source>
</evidence>
<dbReference type="AlphaFoldDB" id="C3LN14"/>
<dbReference type="EMBL" id="CP001233">
    <property type="protein sequence ID" value="ACP05940.1"/>
    <property type="molecule type" value="Genomic_DNA"/>
</dbReference>
<organism evidence="2 3">
    <name type="scientific">Vibrio cholerae serotype O1 (strain M66-2)</name>
    <dbReference type="NCBI Taxonomy" id="579112"/>
    <lineage>
        <taxon>Bacteria</taxon>
        <taxon>Pseudomonadati</taxon>
        <taxon>Pseudomonadota</taxon>
        <taxon>Gammaproteobacteria</taxon>
        <taxon>Vibrionales</taxon>
        <taxon>Vibrionaceae</taxon>
        <taxon>Vibrio</taxon>
    </lineage>
</organism>
<sequence>MVHVLCVPTVSNGSFGDRLSGFTDKREEKSQR</sequence>
<name>C3LN14_VIBCM</name>
<feature type="compositionally biased region" description="Basic and acidic residues" evidence="1">
    <location>
        <begin position="23"/>
        <end position="32"/>
    </location>
</feature>